<gene>
    <name evidence="1" type="ORF">BG261_07060</name>
</gene>
<evidence type="ECO:0008006" key="3">
    <source>
        <dbReference type="Google" id="ProtNLM"/>
    </source>
</evidence>
<dbReference type="RefSeq" id="WP_070793041.1">
    <property type="nucleotide sequence ID" value="NZ_MKIR01000024.1"/>
</dbReference>
<evidence type="ECO:0000313" key="1">
    <source>
        <dbReference type="EMBL" id="OFI48649.1"/>
    </source>
</evidence>
<protein>
    <recommendedName>
        <fullName evidence="3">ClpX-type ZB domain-containing protein</fullName>
    </recommendedName>
</protein>
<dbReference type="OrthoDB" id="2223339at2"/>
<organism evidence="1 2">
    <name type="scientific">Floricoccus tropicus</name>
    <dbReference type="NCBI Taxonomy" id="1859473"/>
    <lineage>
        <taxon>Bacteria</taxon>
        <taxon>Bacillati</taxon>
        <taxon>Bacillota</taxon>
        <taxon>Bacilli</taxon>
        <taxon>Lactobacillales</taxon>
        <taxon>Streptococcaceae</taxon>
        <taxon>Floricoccus</taxon>
    </lineage>
</organism>
<name>A0A1E8GK87_9LACT</name>
<sequence length="62" mass="7308">MKTYTCQECGSEFAKDQLDSDYFADKEYICISCIDFLMECGRDAVYPDHIYDSFSDWDERGH</sequence>
<evidence type="ECO:0000313" key="2">
    <source>
        <dbReference type="Proteomes" id="UP000178622"/>
    </source>
</evidence>
<dbReference type="AlphaFoldDB" id="A0A1E8GK87"/>
<comment type="caution">
    <text evidence="1">The sequence shown here is derived from an EMBL/GenBank/DDBJ whole genome shotgun (WGS) entry which is preliminary data.</text>
</comment>
<accession>A0A1E8GK87</accession>
<keyword evidence="2" id="KW-1185">Reference proteome</keyword>
<dbReference type="EMBL" id="MKIR01000024">
    <property type="protein sequence ID" value="OFI48649.1"/>
    <property type="molecule type" value="Genomic_DNA"/>
</dbReference>
<proteinExistence type="predicted"/>
<dbReference type="Proteomes" id="UP000178622">
    <property type="component" value="Unassembled WGS sequence"/>
</dbReference>
<reference evidence="2" key="1">
    <citation type="submission" date="2016-09" db="EMBL/GenBank/DDBJ databases">
        <title>Draft genome sequence of a novel species of the family Streptococcaceae isolated from flowers.</title>
        <authorList>
            <person name="Chuah L.-O."/>
            <person name="Yap K.-P."/>
            <person name="Thong K.L."/>
            <person name="Liong M.T."/>
            <person name="Ahmad R."/>
            <person name="Rusul G."/>
        </authorList>
    </citation>
    <scope>NUCLEOTIDE SEQUENCE [LARGE SCALE GENOMIC DNA]</scope>
    <source>
        <strain evidence="2">DF1</strain>
    </source>
</reference>